<reference evidence="1 2" key="3">
    <citation type="submission" date="2019-11" db="EMBL/GenBank/DDBJ databases">
        <title>A de novo genome assembly of a pear dwarfing rootstock.</title>
        <authorList>
            <person name="Wang F."/>
            <person name="Wang J."/>
            <person name="Li S."/>
            <person name="Zhang Y."/>
            <person name="Fang M."/>
            <person name="Ma L."/>
            <person name="Zhao Y."/>
            <person name="Jiang S."/>
        </authorList>
    </citation>
    <scope>NUCLEOTIDE SEQUENCE [LARGE SCALE GENOMIC DNA]</scope>
    <source>
        <strain evidence="1">S2</strain>
        <tissue evidence="1">Leaf</tissue>
    </source>
</reference>
<dbReference type="Proteomes" id="UP000327157">
    <property type="component" value="Chromosome 3"/>
</dbReference>
<dbReference type="AlphaFoldDB" id="A0A5N5GHP6"/>
<proteinExistence type="predicted"/>
<name>A0A5N5GHP6_9ROSA</name>
<keyword evidence="2" id="KW-1185">Reference proteome</keyword>
<comment type="caution">
    <text evidence="1">The sequence shown here is derived from an EMBL/GenBank/DDBJ whole genome shotgun (WGS) entry which is preliminary data.</text>
</comment>
<sequence>MLKNELHRSSDDWKYVPKPPYLTNVLYMPYPKRYETPNLYFQHEERVTITQLNNEDKDEEAVVEICISNITADYMVYLENISISQFSRLLEVVKNTNLTNKKESHHALVVDDRSGYNPQKMKEKNSDRETYPILVCSDEECQVLSLPLVLTLYNLPDMEANAYECYLSPRQGPTTALSSRITTSSSSLTKTWKWFSLTTKCHCTWKDKSMTIPLPLWEEVLDLNDQEFLATVKKGKHIQPETNVLAYTPPQCSKVVLSRPGLRVGGPNHIEWECLNYVDTAHKANEVPKEVKDMPAHVAEDESMQKIMHTPKCMHDESIAVAEKLEEVNLSDDPSMQNLISISVYLTIEKRTN</sequence>
<accession>A0A5N5GHP6</accession>
<protein>
    <submittedName>
        <fullName evidence="1">Uncharacterized protein</fullName>
    </submittedName>
</protein>
<dbReference type="EMBL" id="SMOL01000402">
    <property type="protein sequence ID" value="KAB2614617.1"/>
    <property type="molecule type" value="Genomic_DNA"/>
</dbReference>
<reference evidence="1 2" key="1">
    <citation type="submission" date="2019-09" db="EMBL/GenBank/DDBJ databases">
        <authorList>
            <person name="Ou C."/>
        </authorList>
    </citation>
    <scope>NUCLEOTIDE SEQUENCE [LARGE SCALE GENOMIC DNA]</scope>
    <source>
        <strain evidence="1">S2</strain>
        <tissue evidence="1">Leaf</tissue>
    </source>
</reference>
<gene>
    <name evidence="1" type="ORF">D8674_021205</name>
</gene>
<evidence type="ECO:0000313" key="2">
    <source>
        <dbReference type="Proteomes" id="UP000327157"/>
    </source>
</evidence>
<reference evidence="2" key="2">
    <citation type="submission" date="2019-10" db="EMBL/GenBank/DDBJ databases">
        <title>A de novo genome assembly of a pear dwarfing rootstock.</title>
        <authorList>
            <person name="Wang F."/>
            <person name="Wang J."/>
            <person name="Li S."/>
            <person name="Zhang Y."/>
            <person name="Fang M."/>
            <person name="Ma L."/>
            <person name="Zhao Y."/>
            <person name="Jiang S."/>
        </authorList>
    </citation>
    <scope>NUCLEOTIDE SEQUENCE [LARGE SCALE GENOMIC DNA]</scope>
</reference>
<organism evidence="1 2">
    <name type="scientific">Pyrus ussuriensis x Pyrus communis</name>
    <dbReference type="NCBI Taxonomy" id="2448454"/>
    <lineage>
        <taxon>Eukaryota</taxon>
        <taxon>Viridiplantae</taxon>
        <taxon>Streptophyta</taxon>
        <taxon>Embryophyta</taxon>
        <taxon>Tracheophyta</taxon>
        <taxon>Spermatophyta</taxon>
        <taxon>Magnoliopsida</taxon>
        <taxon>eudicotyledons</taxon>
        <taxon>Gunneridae</taxon>
        <taxon>Pentapetalae</taxon>
        <taxon>rosids</taxon>
        <taxon>fabids</taxon>
        <taxon>Rosales</taxon>
        <taxon>Rosaceae</taxon>
        <taxon>Amygdaloideae</taxon>
        <taxon>Maleae</taxon>
        <taxon>Pyrus</taxon>
    </lineage>
</organism>
<evidence type="ECO:0000313" key="1">
    <source>
        <dbReference type="EMBL" id="KAB2614617.1"/>
    </source>
</evidence>